<evidence type="ECO:0008006" key="4">
    <source>
        <dbReference type="Google" id="ProtNLM"/>
    </source>
</evidence>
<evidence type="ECO:0000313" key="3">
    <source>
        <dbReference type="EMBL" id="WOC12291.1"/>
    </source>
</evidence>
<evidence type="ECO:0000256" key="1">
    <source>
        <dbReference type="ARBA" id="ARBA00005721"/>
    </source>
</evidence>
<gene>
    <name evidence="3" type="ORF">MP11Mi_13760</name>
</gene>
<dbReference type="PANTHER" id="PTHR34297:SF3">
    <property type="entry name" value="ALKALINE SHOCK PROTEIN 23"/>
    <property type="match status" value="1"/>
</dbReference>
<accession>A0AA97CTR9</accession>
<feature type="compositionally biased region" description="Low complexity" evidence="2">
    <location>
        <begin position="1"/>
        <end position="12"/>
    </location>
</feature>
<dbReference type="PANTHER" id="PTHR34297">
    <property type="entry name" value="HYPOTHETICAL CYTOSOLIC PROTEIN-RELATED"/>
    <property type="match status" value="1"/>
</dbReference>
<evidence type="ECO:0000256" key="2">
    <source>
        <dbReference type="SAM" id="MobiDB-lite"/>
    </source>
</evidence>
<sequence>MSDKNATTATAEKTAESASEKVTAPSTKAAEAAAGREIARRDTAGDRGRTSIADIVVAKIAGIAAREIDGVHDVGGTTERVVGKVREVLPGTSVSATQGINVEVGERQAAVDVSIVADYGVAIHQLAAAIRRNVITAIEQMTGLEVTEVNVTVHDVSFGDEDDQSDGSRRVE</sequence>
<protein>
    <recommendedName>
        <fullName evidence="4">Asp23/Gls24 family envelope stress response protein</fullName>
    </recommendedName>
</protein>
<dbReference type="InterPro" id="IPR005531">
    <property type="entry name" value="Asp23"/>
</dbReference>
<dbReference type="AlphaFoldDB" id="A0AA97CTR9"/>
<dbReference type="EMBL" id="CP128986">
    <property type="protein sequence ID" value="WOC12291.1"/>
    <property type="molecule type" value="Genomic_DNA"/>
</dbReference>
<dbReference type="Pfam" id="PF03780">
    <property type="entry name" value="Asp23"/>
    <property type="match status" value="1"/>
</dbReference>
<reference evidence="3" key="1">
    <citation type="submission" date="2023-06" db="EMBL/GenBank/DDBJ databases">
        <title>Gordonia sp. nov. and Pseudochrobactrum sp. nov., two species isolated from the burying beetle Nicrophorus vespilloides.</title>
        <authorList>
            <person name="Poehlein A."/>
            <person name="Guzman J."/>
            <person name="Daniel R."/>
            <person name="Vilcinskas A."/>
        </authorList>
    </citation>
    <scope>NUCLEOTIDE SEQUENCE</scope>
    <source>
        <strain evidence="3">MP11Mi</strain>
    </source>
</reference>
<organism evidence="3">
    <name type="scientific">Gordonia sp. MP11Mi</name>
    <dbReference type="NCBI Taxonomy" id="3022769"/>
    <lineage>
        <taxon>Bacteria</taxon>
        <taxon>Bacillati</taxon>
        <taxon>Actinomycetota</taxon>
        <taxon>Actinomycetes</taxon>
        <taxon>Mycobacteriales</taxon>
        <taxon>Gordoniaceae</taxon>
        <taxon>Gordonia</taxon>
    </lineage>
</organism>
<dbReference type="RefSeq" id="WP_420041538.1">
    <property type="nucleotide sequence ID" value="NZ_CP128986.1"/>
</dbReference>
<comment type="similarity">
    <text evidence="1">Belongs to the asp23 family.</text>
</comment>
<proteinExistence type="inferred from homology"/>
<feature type="region of interest" description="Disordered" evidence="2">
    <location>
        <begin position="1"/>
        <end position="45"/>
    </location>
</feature>
<name>A0AA97CTR9_9ACTN</name>